<accession>A0A7T0C1J6</accession>
<dbReference type="Proteomes" id="UP000594464">
    <property type="component" value="Chromosome"/>
</dbReference>
<dbReference type="KEGG" id="nva:G3M78_05335"/>
<reference evidence="3" key="1">
    <citation type="submission" date="2020-02" db="EMBL/GenBank/DDBJ databases">
        <title>Genomic and physiological characterization of two novel Nitrospinaceae genera.</title>
        <authorList>
            <person name="Mueller A.J."/>
            <person name="Jung M.-Y."/>
            <person name="Strachan C.R."/>
            <person name="Herbold C.W."/>
            <person name="Kirkegaard R.H."/>
            <person name="Daims H."/>
        </authorList>
    </citation>
    <scope>NUCLEOTIDE SEQUENCE [LARGE SCALE GENOMIC DNA]</scope>
</reference>
<protein>
    <recommendedName>
        <fullName evidence="4">Ribosomal protein L7/L12 C-terminal domain-containing protein</fullName>
    </recommendedName>
</protein>
<sequence>MKFHSITDCPAPEARSLVCRVSSLVSCIGMLVTGLLSGGLLYLDLFWKDHDLDLPLYVLRYIEVVIACIFLLFLFHFRKSLRTSNWLLRLDPGRAVIKFRSYLNDHLPEEDKIVVEIPCAEIAWARKTKERVVTNDRDGAVYQFFTFLDLKLKSQDAEALRQAILDERNRRPPIEAMNRALFQARKRRAPDSEIALLKAEIKQEEQRRPKGGSRFSTTLHHHYPVRMTDASILRLDWSGVRPRIGKALEALEASVALEPVIKISSDFTQPAQNIEEQILDLAARGETFKAIALTRERYGYSVAEAKAFVESLLGKDS</sequence>
<evidence type="ECO:0000256" key="1">
    <source>
        <dbReference type="SAM" id="Phobius"/>
    </source>
</evidence>
<evidence type="ECO:0008006" key="4">
    <source>
        <dbReference type="Google" id="ProtNLM"/>
    </source>
</evidence>
<proteinExistence type="predicted"/>
<keyword evidence="1" id="KW-0472">Membrane</keyword>
<dbReference type="EMBL" id="CP048620">
    <property type="protein sequence ID" value="QPJ64838.1"/>
    <property type="molecule type" value="Genomic_DNA"/>
</dbReference>
<feature type="transmembrane region" description="Helical" evidence="1">
    <location>
        <begin position="54"/>
        <end position="75"/>
    </location>
</feature>
<evidence type="ECO:0000313" key="2">
    <source>
        <dbReference type="EMBL" id="QPJ64838.1"/>
    </source>
</evidence>
<organism evidence="2 3">
    <name type="scientific">Candidatus Nitrohelix vancouverensis</name>
    <dbReference type="NCBI Taxonomy" id="2705534"/>
    <lineage>
        <taxon>Bacteria</taxon>
        <taxon>Pseudomonadati</taxon>
        <taxon>Nitrospinota/Tectimicrobiota group</taxon>
        <taxon>Nitrospinota</taxon>
        <taxon>Nitrospinia</taxon>
        <taxon>Nitrospinales</taxon>
        <taxon>Nitrospinaceae</taxon>
        <taxon>Candidatus Nitrohelix</taxon>
    </lineage>
</organism>
<keyword evidence="1" id="KW-1133">Transmembrane helix</keyword>
<gene>
    <name evidence="2" type="ORF">G3M78_05335</name>
</gene>
<feature type="transmembrane region" description="Helical" evidence="1">
    <location>
        <begin position="21"/>
        <end position="42"/>
    </location>
</feature>
<name>A0A7T0C1J6_9BACT</name>
<keyword evidence="1" id="KW-0812">Transmembrane</keyword>
<evidence type="ECO:0000313" key="3">
    <source>
        <dbReference type="Proteomes" id="UP000594464"/>
    </source>
</evidence>
<dbReference type="AlphaFoldDB" id="A0A7T0C1J6"/>